<evidence type="ECO:0000256" key="8">
    <source>
        <dbReference type="ARBA" id="ARBA00022842"/>
    </source>
</evidence>
<name>A0A9D2IV13_9FIRM</name>
<dbReference type="PRINTS" id="PR00959">
    <property type="entry name" value="MEVGALKINASE"/>
</dbReference>
<feature type="domain" description="GHMP kinase N-terminal" evidence="12">
    <location>
        <begin position="89"/>
        <end position="168"/>
    </location>
</feature>
<dbReference type="Pfam" id="PF08544">
    <property type="entry name" value="GHMP_kinases_C"/>
    <property type="match status" value="1"/>
</dbReference>
<feature type="domain" description="Galactokinase N-terminal" evidence="14">
    <location>
        <begin position="9"/>
        <end position="46"/>
    </location>
</feature>
<evidence type="ECO:0000256" key="4">
    <source>
        <dbReference type="ARBA" id="ARBA00022723"/>
    </source>
</evidence>
<evidence type="ECO:0000256" key="11">
    <source>
        <dbReference type="NCBIfam" id="TIGR00131"/>
    </source>
</evidence>
<dbReference type="SUPFAM" id="SSF54211">
    <property type="entry name" value="Ribosomal protein S5 domain 2-like"/>
    <property type="match status" value="1"/>
</dbReference>
<evidence type="ECO:0000259" key="14">
    <source>
        <dbReference type="Pfam" id="PF10509"/>
    </source>
</evidence>
<dbReference type="PANTHER" id="PTHR10457:SF7">
    <property type="entry name" value="GALACTOKINASE-RELATED"/>
    <property type="match status" value="1"/>
</dbReference>
<dbReference type="NCBIfam" id="TIGR00131">
    <property type="entry name" value="gal_kin"/>
    <property type="match status" value="1"/>
</dbReference>
<gene>
    <name evidence="15" type="ORF">H9812_01625</name>
</gene>
<dbReference type="InterPro" id="IPR006204">
    <property type="entry name" value="GHMP_kinase_N_dom"/>
</dbReference>
<keyword evidence="7" id="KW-0067">ATP-binding</keyword>
<feature type="domain" description="GHMP kinase C-terminal" evidence="13">
    <location>
        <begin position="270"/>
        <end position="352"/>
    </location>
</feature>
<comment type="similarity">
    <text evidence="1">Belongs to the GHMP kinase family. GalK subfamily.</text>
</comment>
<reference evidence="15" key="1">
    <citation type="journal article" date="2021" name="PeerJ">
        <title>Extensive microbial diversity within the chicken gut microbiome revealed by metagenomics and culture.</title>
        <authorList>
            <person name="Gilroy R."/>
            <person name="Ravi A."/>
            <person name="Getino M."/>
            <person name="Pursley I."/>
            <person name="Horton D.L."/>
            <person name="Alikhan N.F."/>
            <person name="Baker D."/>
            <person name="Gharbi K."/>
            <person name="Hall N."/>
            <person name="Watson M."/>
            <person name="Adriaenssens E.M."/>
            <person name="Foster-Nyarko E."/>
            <person name="Jarju S."/>
            <person name="Secka A."/>
            <person name="Antonio M."/>
            <person name="Oren A."/>
            <person name="Chaudhuri R.R."/>
            <person name="La Ragione R."/>
            <person name="Hildebrand F."/>
            <person name="Pallen M.J."/>
        </authorList>
    </citation>
    <scope>NUCLEOTIDE SEQUENCE</scope>
    <source>
        <strain evidence="15">CHK33-5263</strain>
    </source>
</reference>
<dbReference type="SUPFAM" id="SSF55060">
    <property type="entry name" value="GHMP Kinase, C-terminal domain"/>
    <property type="match status" value="1"/>
</dbReference>
<dbReference type="GO" id="GO:0046872">
    <property type="term" value="F:metal ion binding"/>
    <property type="evidence" value="ECO:0007669"/>
    <property type="project" value="UniProtKB-KW"/>
</dbReference>
<dbReference type="FunFam" id="3.30.230.10:FF:000017">
    <property type="entry name" value="Galactokinase"/>
    <property type="match status" value="1"/>
</dbReference>
<dbReference type="InterPro" id="IPR013750">
    <property type="entry name" value="GHMP_kinase_C_dom"/>
</dbReference>
<evidence type="ECO:0000256" key="1">
    <source>
        <dbReference type="ARBA" id="ARBA00006566"/>
    </source>
</evidence>
<dbReference type="Gene3D" id="3.30.70.890">
    <property type="entry name" value="GHMP kinase, C-terminal domain"/>
    <property type="match status" value="1"/>
</dbReference>
<evidence type="ECO:0000256" key="5">
    <source>
        <dbReference type="ARBA" id="ARBA00022741"/>
    </source>
</evidence>
<dbReference type="InterPro" id="IPR019539">
    <property type="entry name" value="GalKase_N"/>
</dbReference>
<dbReference type="EMBL" id="DXBS01000038">
    <property type="protein sequence ID" value="HIZ24164.1"/>
    <property type="molecule type" value="Genomic_DNA"/>
</dbReference>
<evidence type="ECO:0000256" key="9">
    <source>
        <dbReference type="ARBA" id="ARBA00023144"/>
    </source>
</evidence>
<evidence type="ECO:0000256" key="3">
    <source>
        <dbReference type="ARBA" id="ARBA00022679"/>
    </source>
</evidence>
<evidence type="ECO:0000259" key="12">
    <source>
        <dbReference type="Pfam" id="PF00288"/>
    </source>
</evidence>
<organism evidence="15 16">
    <name type="scientific">Candidatus Gallimonas intestinigallinarum</name>
    <dbReference type="NCBI Taxonomy" id="2838604"/>
    <lineage>
        <taxon>Bacteria</taxon>
        <taxon>Bacillati</taxon>
        <taxon>Bacillota</taxon>
        <taxon>Clostridia</taxon>
        <taxon>Candidatus Gallimonas</taxon>
    </lineage>
</organism>
<comment type="caution">
    <text evidence="15">The sequence shown here is derived from an EMBL/GenBank/DDBJ whole genome shotgun (WGS) entry which is preliminary data.</text>
</comment>
<dbReference type="EC" id="2.7.1.6" evidence="11"/>
<dbReference type="PROSITE" id="PS00627">
    <property type="entry name" value="GHMP_KINASES_ATP"/>
    <property type="match status" value="1"/>
</dbReference>
<dbReference type="FunFam" id="3.30.70.890:FF:000001">
    <property type="entry name" value="Galactokinase"/>
    <property type="match status" value="1"/>
</dbReference>
<dbReference type="InterPro" id="IPR020568">
    <property type="entry name" value="Ribosomal_Su5_D2-typ_SF"/>
</dbReference>
<dbReference type="Proteomes" id="UP000824044">
    <property type="component" value="Unassembled WGS sequence"/>
</dbReference>
<evidence type="ECO:0000256" key="6">
    <source>
        <dbReference type="ARBA" id="ARBA00022777"/>
    </source>
</evidence>
<dbReference type="InterPro" id="IPR036554">
    <property type="entry name" value="GHMP_kinase_C_sf"/>
</dbReference>
<dbReference type="GO" id="GO:0006012">
    <property type="term" value="P:galactose metabolic process"/>
    <property type="evidence" value="ECO:0007669"/>
    <property type="project" value="UniProtKB-UniRule"/>
</dbReference>
<dbReference type="PROSITE" id="PS00106">
    <property type="entry name" value="GALACTOKINASE"/>
    <property type="match status" value="1"/>
</dbReference>
<dbReference type="GO" id="GO:0005829">
    <property type="term" value="C:cytosol"/>
    <property type="evidence" value="ECO:0007669"/>
    <property type="project" value="TreeGrafter"/>
</dbReference>
<keyword evidence="4" id="KW-0479">Metal-binding</keyword>
<dbReference type="GO" id="GO:0004335">
    <property type="term" value="F:galactokinase activity"/>
    <property type="evidence" value="ECO:0007669"/>
    <property type="project" value="UniProtKB-UniRule"/>
</dbReference>
<keyword evidence="8" id="KW-0460">Magnesium</keyword>
<evidence type="ECO:0000313" key="16">
    <source>
        <dbReference type="Proteomes" id="UP000824044"/>
    </source>
</evidence>
<evidence type="ECO:0000256" key="10">
    <source>
        <dbReference type="ARBA" id="ARBA00023277"/>
    </source>
</evidence>
<keyword evidence="5" id="KW-0547">Nucleotide-binding</keyword>
<keyword evidence="3 15" id="KW-0808">Transferase</keyword>
<dbReference type="InterPro" id="IPR014721">
    <property type="entry name" value="Ribsml_uS5_D2-typ_fold_subgr"/>
</dbReference>
<dbReference type="Pfam" id="PF00288">
    <property type="entry name" value="GHMP_kinases_N"/>
    <property type="match status" value="1"/>
</dbReference>
<dbReference type="InterPro" id="IPR006203">
    <property type="entry name" value="GHMP_knse_ATP-bd_CS"/>
</dbReference>
<evidence type="ECO:0000313" key="15">
    <source>
        <dbReference type="EMBL" id="HIZ24164.1"/>
    </source>
</evidence>
<accession>A0A9D2IV13</accession>
<dbReference type="NCBIfam" id="NF003705">
    <property type="entry name" value="PRK05322.1"/>
    <property type="match status" value="1"/>
</dbReference>
<dbReference type="InterPro" id="IPR000705">
    <property type="entry name" value="Galactokinase"/>
</dbReference>
<dbReference type="AlphaFoldDB" id="A0A9D2IV13"/>
<evidence type="ECO:0000259" key="13">
    <source>
        <dbReference type="Pfam" id="PF08544"/>
    </source>
</evidence>
<keyword evidence="6" id="KW-0418">Kinase</keyword>
<dbReference type="PIRSF" id="PIRSF000530">
    <property type="entry name" value="Galactokinase"/>
    <property type="match status" value="1"/>
</dbReference>
<evidence type="ECO:0000256" key="7">
    <source>
        <dbReference type="ARBA" id="ARBA00022840"/>
    </source>
</evidence>
<dbReference type="Gene3D" id="3.30.230.10">
    <property type="match status" value="1"/>
</dbReference>
<dbReference type="PRINTS" id="PR00473">
    <property type="entry name" value="GALCTOKINASE"/>
</dbReference>
<keyword evidence="2" id="KW-0963">Cytoplasm</keyword>
<proteinExistence type="inferred from homology"/>
<dbReference type="InterPro" id="IPR006206">
    <property type="entry name" value="Mevalonate/galactokinase"/>
</dbReference>
<keyword evidence="10" id="KW-0119">Carbohydrate metabolism</keyword>
<dbReference type="InterPro" id="IPR019741">
    <property type="entry name" value="Galactokinase_CS"/>
</dbReference>
<evidence type="ECO:0000256" key="2">
    <source>
        <dbReference type="ARBA" id="ARBA00022490"/>
    </source>
</evidence>
<protein>
    <recommendedName>
        <fullName evidence="11">Galactokinase</fullName>
        <ecNumber evidence="11">2.7.1.6</ecNumber>
    </recommendedName>
</protein>
<sequence>MENEKQFMYAVSAAGRINLIGEHIDYCGGKVMPAALSLKNTVYIRPNGTDRINLAWTDIPARISLEIGRLNDYRKVKYADYPAGVAYMWQQAGHKLVGCDILQDCSVPFGSGLSSSAAIEVSTMVALATVAGETPDLKQVALLSQKAENEYCGVNCGIMDQFASAMGKKDHAILLDCKTLDYEYIPLDLGNYELIVANCNKPHAIVESKYNERRAEVERALEQLQQVYPSISCLADLTPDMFERAKHVLSGKILDRATHVVYECARVAEAAEALKAGKIETLARLINASHDSLSKLYEVTGREPDALAYAARAQEGCIASRMIGAGFGGCTISLVEKGKTDAFRENVGKAYREAVGYEASFYDTTIEDGVNITKLS</sequence>
<dbReference type="PANTHER" id="PTHR10457">
    <property type="entry name" value="MEVALONATE KINASE/GALACTOKINASE"/>
    <property type="match status" value="1"/>
</dbReference>
<reference evidence="15" key="2">
    <citation type="submission" date="2021-04" db="EMBL/GenBank/DDBJ databases">
        <authorList>
            <person name="Gilroy R."/>
        </authorList>
    </citation>
    <scope>NUCLEOTIDE SEQUENCE</scope>
    <source>
        <strain evidence="15">CHK33-5263</strain>
    </source>
</reference>
<dbReference type="Pfam" id="PF10509">
    <property type="entry name" value="GalKase_gal_bdg"/>
    <property type="match status" value="1"/>
</dbReference>
<keyword evidence="9" id="KW-0299">Galactose metabolism</keyword>
<dbReference type="GO" id="GO:0005524">
    <property type="term" value="F:ATP binding"/>
    <property type="evidence" value="ECO:0007669"/>
    <property type="project" value="UniProtKB-UniRule"/>
</dbReference>